<proteinExistence type="predicted"/>
<feature type="transmembrane region" description="Helical" evidence="1">
    <location>
        <begin position="124"/>
        <end position="153"/>
    </location>
</feature>
<gene>
    <name evidence="2" type="ORF">PTE31013_02176</name>
</gene>
<keyword evidence="3" id="KW-1185">Reference proteome</keyword>
<dbReference type="Proteomes" id="UP000334380">
    <property type="component" value="Unassembled WGS sequence"/>
</dbReference>
<evidence type="ECO:0000313" key="3">
    <source>
        <dbReference type="Proteomes" id="UP000334380"/>
    </source>
</evidence>
<feature type="transmembrane region" description="Helical" evidence="1">
    <location>
        <begin position="12"/>
        <end position="39"/>
    </location>
</feature>
<reference evidence="2 3" key="1">
    <citation type="submission" date="2019-08" db="EMBL/GenBank/DDBJ databases">
        <authorList>
            <person name="Peeters C."/>
        </authorList>
    </citation>
    <scope>NUCLEOTIDE SEQUENCE [LARGE SCALE GENOMIC DNA]</scope>
    <source>
        <strain evidence="2 3">LMG 31013</strain>
    </source>
</reference>
<keyword evidence="1" id="KW-0812">Transmembrane</keyword>
<dbReference type="RefSeq" id="WP_150612810.1">
    <property type="nucleotide sequence ID" value="NZ_CABPRU010000004.1"/>
</dbReference>
<evidence type="ECO:0000313" key="2">
    <source>
        <dbReference type="EMBL" id="VVE01689.1"/>
    </source>
</evidence>
<accession>A0A5E4URQ6</accession>
<organism evidence="2 3">
    <name type="scientific">Pandoraea terrigena</name>
    <dbReference type="NCBI Taxonomy" id="2508292"/>
    <lineage>
        <taxon>Bacteria</taxon>
        <taxon>Pseudomonadati</taxon>
        <taxon>Pseudomonadota</taxon>
        <taxon>Betaproteobacteria</taxon>
        <taxon>Burkholderiales</taxon>
        <taxon>Burkholderiaceae</taxon>
        <taxon>Pandoraea</taxon>
    </lineage>
</organism>
<name>A0A5E4URQ6_9BURK</name>
<evidence type="ECO:0008006" key="4">
    <source>
        <dbReference type="Google" id="ProtNLM"/>
    </source>
</evidence>
<evidence type="ECO:0000256" key="1">
    <source>
        <dbReference type="SAM" id="Phobius"/>
    </source>
</evidence>
<sequence length="180" mass="19232">MGTFVLATFRAVGFAFNLIVAALAWLIGSVMLFGIIAVLPGDLLGIENPRGLSLAIFGVILIATFPIGLLVATNITKSAAAYRRDPVTNGLLAVERSSPLSPLCDATWRFYARIARPFVRPVRALYLIVTGVVIGGGKLILALLGIALGIFLLIKFTSALASAPVWALALFALWYFLKDK</sequence>
<keyword evidence="1" id="KW-1133">Transmembrane helix</keyword>
<protein>
    <recommendedName>
        <fullName evidence="4">Transmembrane protein</fullName>
    </recommendedName>
</protein>
<keyword evidence="1" id="KW-0472">Membrane</keyword>
<feature type="transmembrane region" description="Helical" evidence="1">
    <location>
        <begin position="159"/>
        <end position="177"/>
    </location>
</feature>
<dbReference type="AlphaFoldDB" id="A0A5E4URQ6"/>
<dbReference type="EMBL" id="CABPRU010000004">
    <property type="protein sequence ID" value="VVE01689.1"/>
    <property type="molecule type" value="Genomic_DNA"/>
</dbReference>
<feature type="transmembrane region" description="Helical" evidence="1">
    <location>
        <begin position="51"/>
        <end position="75"/>
    </location>
</feature>